<sequence>MDKLKLQLGSTVLYKGQHWLAVAYNGNNGLYIMQPERSNKKRMILPKSVEAVINVPPAKLVTLETVDNPQGISSYLVTNDGAVISKRTLRVMKSGHIRELALTQALRQQ</sequence>
<reference evidence="1 2" key="1">
    <citation type="submission" date="2014-06" db="EMBL/GenBank/DDBJ databases">
        <title>Rhizobium pelagicum/R2-400B4.</title>
        <authorList>
            <person name="Kimes N.E."/>
            <person name="Lopez-Perez M."/>
        </authorList>
    </citation>
    <scope>NUCLEOTIDE SEQUENCE [LARGE SCALE GENOMIC DNA]</scope>
    <source>
        <strain evidence="1 2">R2-400B4</strain>
    </source>
</reference>
<evidence type="ECO:0000313" key="1">
    <source>
        <dbReference type="EMBL" id="KEQ05557.1"/>
    </source>
</evidence>
<dbReference type="RefSeq" id="WP_037189687.1">
    <property type="nucleotide sequence ID" value="NZ_JOKJ01000019.1"/>
</dbReference>
<dbReference type="EMBL" id="JOKJ01000019">
    <property type="protein sequence ID" value="KEQ05557.1"/>
    <property type="molecule type" value="Genomic_DNA"/>
</dbReference>
<comment type="caution">
    <text evidence="1">The sequence shown here is derived from an EMBL/GenBank/DDBJ whole genome shotgun (WGS) entry which is preliminary data.</text>
</comment>
<evidence type="ECO:0000313" key="2">
    <source>
        <dbReference type="Proteomes" id="UP000052167"/>
    </source>
</evidence>
<name>A0A922NZ58_9HYPH</name>
<organism evidence="1 2">
    <name type="scientific">Pseudorhizobium pelagicum</name>
    <dbReference type="NCBI Taxonomy" id="1509405"/>
    <lineage>
        <taxon>Bacteria</taxon>
        <taxon>Pseudomonadati</taxon>
        <taxon>Pseudomonadota</taxon>
        <taxon>Alphaproteobacteria</taxon>
        <taxon>Hyphomicrobiales</taxon>
        <taxon>Rhizobiaceae</taxon>
        <taxon>Rhizobium/Agrobacterium group</taxon>
        <taxon>Pseudorhizobium</taxon>
    </lineage>
</organism>
<accession>A0A922NZ58</accession>
<protein>
    <submittedName>
        <fullName evidence="1">Uncharacterized protein</fullName>
    </submittedName>
</protein>
<proteinExistence type="predicted"/>
<dbReference type="Proteomes" id="UP000052167">
    <property type="component" value="Unassembled WGS sequence"/>
</dbReference>
<dbReference type="AlphaFoldDB" id="A0A922NZ58"/>
<gene>
    <name evidence="1" type="ORF">GV68_08485</name>
</gene>
<keyword evidence="2" id="KW-1185">Reference proteome</keyword>